<keyword evidence="1" id="KW-1277">Toxin-antitoxin system</keyword>
<keyword evidence="3" id="KW-1185">Reference proteome</keyword>
<dbReference type="SUPFAM" id="SSF143011">
    <property type="entry name" value="RelE-like"/>
    <property type="match status" value="1"/>
</dbReference>
<dbReference type="NCBIfam" id="TIGR02385">
    <property type="entry name" value="RelE_StbE"/>
    <property type="match status" value="1"/>
</dbReference>
<dbReference type="OrthoDB" id="3268478at2"/>
<proteinExistence type="predicted"/>
<dbReference type="Proteomes" id="UP000184389">
    <property type="component" value="Unassembled WGS sequence"/>
</dbReference>
<dbReference type="EMBL" id="FQXR01000027">
    <property type="protein sequence ID" value="SHI21168.1"/>
    <property type="molecule type" value="Genomic_DNA"/>
</dbReference>
<dbReference type="Gene3D" id="3.30.2310.20">
    <property type="entry name" value="RelE-like"/>
    <property type="match status" value="1"/>
</dbReference>
<evidence type="ECO:0000313" key="2">
    <source>
        <dbReference type="EMBL" id="SHI21168.1"/>
    </source>
</evidence>
<dbReference type="AlphaFoldDB" id="A0A1M5ZAK3"/>
<dbReference type="InterPro" id="IPR007712">
    <property type="entry name" value="RelE/ParE_toxin"/>
</dbReference>
<sequence>MSKNNYSLKLTPKATEDLDKIYSYISQELYAERAAKNLLEKIETSIMRLQDFPFSCNYVTDEFLRNKGYRKLIIDNYIAFYLINEESQQVIIMRVLYGRQKYQDLL</sequence>
<evidence type="ECO:0000256" key="1">
    <source>
        <dbReference type="ARBA" id="ARBA00022649"/>
    </source>
</evidence>
<accession>A0A1M5ZAK3</accession>
<dbReference type="InterPro" id="IPR035093">
    <property type="entry name" value="RelE/ParE_toxin_dom_sf"/>
</dbReference>
<dbReference type="Pfam" id="PF05016">
    <property type="entry name" value="ParE_toxin"/>
    <property type="match status" value="1"/>
</dbReference>
<name>A0A1M5ZAK3_9FIRM</name>
<evidence type="ECO:0000313" key="3">
    <source>
        <dbReference type="Proteomes" id="UP000184389"/>
    </source>
</evidence>
<reference evidence="2 3" key="1">
    <citation type="submission" date="2016-11" db="EMBL/GenBank/DDBJ databases">
        <authorList>
            <person name="Jaros S."/>
            <person name="Januszkiewicz K."/>
            <person name="Wedrychowicz H."/>
        </authorList>
    </citation>
    <scope>NUCLEOTIDE SEQUENCE [LARGE SCALE GENOMIC DNA]</scope>
    <source>
        <strain evidence="2 3">DSM 13106</strain>
    </source>
</reference>
<protein>
    <submittedName>
        <fullName evidence="2">Addiction module toxin, RelE/StbE family</fullName>
    </submittedName>
</protein>
<gene>
    <name evidence="2" type="ORF">SAMN02745180_02903</name>
</gene>
<organism evidence="2 3">
    <name type="scientific">Sporanaerobacter acetigenes DSM 13106</name>
    <dbReference type="NCBI Taxonomy" id="1123281"/>
    <lineage>
        <taxon>Bacteria</taxon>
        <taxon>Bacillati</taxon>
        <taxon>Bacillota</taxon>
        <taxon>Tissierellia</taxon>
        <taxon>Tissierellales</taxon>
        <taxon>Sporanaerobacteraceae</taxon>
        <taxon>Sporanaerobacter</taxon>
    </lineage>
</organism>
<dbReference type="STRING" id="1123281.SAMN02745180_02903"/>
<dbReference type="RefSeq" id="WP_072745487.1">
    <property type="nucleotide sequence ID" value="NZ_FQXR01000027.1"/>
</dbReference>